<keyword evidence="1" id="KW-1133">Transmembrane helix</keyword>
<evidence type="ECO:0000313" key="3">
    <source>
        <dbReference type="Proteomes" id="UP000830198"/>
    </source>
</evidence>
<dbReference type="Proteomes" id="UP000830198">
    <property type="component" value="Chromosome"/>
</dbReference>
<evidence type="ECO:0008006" key="4">
    <source>
        <dbReference type="Google" id="ProtNLM"/>
    </source>
</evidence>
<dbReference type="RefSeq" id="WP_247811763.1">
    <property type="nucleotide sequence ID" value="NZ_CP095855.1"/>
</dbReference>
<gene>
    <name evidence="2" type="ORF">MYF79_31405</name>
</gene>
<dbReference type="EMBL" id="CP095855">
    <property type="protein sequence ID" value="UPK69473.1"/>
    <property type="molecule type" value="Genomic_DNA"/>
</dbReference>
<organism evidence="2 3">
    <name type="scientific">Chitinophaga filiformis</name>
    <name type="common">Myxococcus filiformis</name>
    <name type="synonym">Flexibacter filiformis</name>
    <dbReference type="NCBI Taxonomy" id="104663"/>
    <lineage>
        <taxon>Bacteria</taxon>
        <taxon>Pseudomonadati</taxon>
        <taxon>Bacteroidota</taxon>
        <taxon>Chitinophagia</taxon>
        <taxon>Chitinophagales</taxon>
        <taxon>Chitinophagaceae</taxon>
        <taxon>Chitinophaga</taxon>
    </lineage>
</organism>
<proteinExistence type="predicted"/>
<feature type="transmembrane region" description="Helical" evidence="1">
    <location>
        <begin position="51"/>
        <end position="70"/>
    </location>
</feature>
<keyword evidence="3" id="KW-1185">Reference proteome</keyword>
<evidence type="ECO:0000313" key="2">
    <source>
        <dbReference type="EMBL" id="UPK69473.1"/>
    </source>
</evidence>
<keyword evidence="1" id="KW-0812">Transmembrane</keyword>
<feature type="transmembrane region" description="Helical" evidence="1">
    <location>
        <begin position="131"/>
        <end position="152"/>
    </location>
</feature>
<evidence type="ECO:0000256" key="1">
    <source>
        <dbReference type="SAM" id="Phobius"/>
    </source>
</evidence>
<sequence length="199" mass="23666">MEPMDDFDSLLRAAAGEYNKTSFTESDVSRMIDERLVASKKGLRLQFKKEINIIITCLFFFIIFECFNSLRKTITVPPITLVQHVTNIGGILYMLVWLFMFKRLRQISSSQKDIHISNYIRNIYEKTQQVINIYLWTSTGVSVTMIAVQFKLFPHLTWYWALAIWLVLSVLVHYINVWYIRVRFGKRIQEMKELMEEFE</sequence>
<feature type="transmembrane region" description="Helical" evidence="1">
    <location>
        <begin position="82"/>
        <end position="101"/>
    </location>
</feature>
<accession>A0ABY4I2X8</accession>
<name>A0ABY4I2X8_CHIFI</name>
<protein>
    <recommendedName>
        <fullName evidence="4">2TM domain-containing protein</fullName>
    </recommendedName>
</protein>
<keyword evidence="1" id="KW-0472">Membrane</keyword>
<feature type="transmembrane region" description="Helical" evidence="1">
    <location>
        <begin position="158"/>
        <end position="179"/>
    </location>
</feature>
<reference evidence="2 3" key="1">
    <citation type="submission" date="2022-04" db="EMBL/GenBank/DDBJ databases">
        <title>The arsenic-methylating capacity of Chitinophaga filiformis YT5 during chitin decomposition.</title>
        <authorList>
            <person name="Chen G."/>
            <person name="Liang Y."/>
        </authorList>
    </citation>
    <scope>NUCLEOTIDE SEQUENCE [LARGE SCALE GENOMIC DNA]</scope>
    <source>
        <strain evidence="2 3">YT5</strain>
    </source>
</reference>